<evidence type="ECO:0000259" key="12">
    <source>
        <dbReference type="PROSITE" id="PS51767"/>
    </source>
</evidence>
<evidence type="ECO:0000256" key="4">
    <source>
        <dbReference type="ARBA" id="ARBA00022692"/>
    </source>
</evidence>
<evidence type="ECO:0000256" key="11">
    <source>
        <dbReference type="SAM" id="SignalP"/>
    </source>
</evidence>
<evidence type="ECO:0000256" key="7">
    <source>
        <dbReference type="ARBA" id="ARBA00022801"/>
    </source>
</evidence>
<dbReference type="CDD" id="cd05476">
    <property type="entry name" value="pepsin_A_like_plant"/>
    <property type="match status" value="1"/>
</dbReference>
<dbReference type="InterPro" id="IPR001461">
    <property type="entry name" value="Aspartic_peptidase_A1"/>
</dbReference>
<evidence type="ECO:0000256" key="5">
    <source>
        <dbReference type="ARBA" id="ARBA00022729"/>
    </source>
</evidence>
<keyword evidence="8" id="KW-1133">Transmembrane helix</keyword>
<gene>
    <name evidence="13" type="ORF">HID58_088461</name>
</gene>
<dbReference type="Proteomes" id="UP000824890">
    <property type="component" value="Unassembled WGS sequence"/>
</dbReference>
<accession>A0ABQ7XW69</accession>
<evidence type="ECO:0000256" key="1">
    <source>
        <dbReference type="ARBA" id="ARBA00004370"/>
    </source>
</evidence>
<dbReference type="InterPro" id="IPR032861">
    <property type="entry name" value="TAXi_N"/>
</dbReference>
<feature type="signal peptide" evidence="11">
    <location>
        <begin position="1"/>
        <end position="21"/>
    </location>
</feature>
<evidence type="ECO:0000256" key="8">
    <source>
        <dbReference type="ARBA" id="ARBA00022989"/>
    </source>
</evidence>
<keyword evidence="6" id="KW-0064">Aspartyl protease</keyword>
<dbReference type="PANTHER" id="PTHR13683">
    <property type="entry name" value="ASPARTYL PROTEASES"/>
    <property type="match status" value="1"/>
</dbReference>
<keyword evidence="7" id="KW-0378">Hydrolase</keyword>
<feature type="non-terminal residue" evidence="13">
    <location>
        <position position="466"/>
    </location>
</feature>
<comment type="caution">
    <text evidence="13">The sequence shown here is derived from an EMBL/GenBank/DDBJ whole genome shotgun (WGS) entry which is preliminary data.</text>
</comment>
<keyword evidence="10" id="KW-0325">Glycoprotein</keyword>
<organism evidence="13 14">
    <name type="scientific">Brassica napus</name>
    <name type="common">Rape</name>
    <dbReference type="NCBI Taxonomy" id="3708"/>
    <lineage>
        <taxon>Eukaryota</taxon>
        <taxon>Viridiplantae</taxon>
        <taxon>Streptophyta</taxon>
        <taxon>Embryophyta</taxon>
        <taxon>Tracheophyta</taxon>
        <taxon>Spermatophyta</taxon>
        <taxon>Magnoliopsida</taxon>
        <taxon>eudicotyledons</taxon>
        <taxon>Gunneridae</taxon>
        <taxon>Pentapetalae</taxon>
        <taxon>rosids</taxon>
        <taxon>malvids</taxon>
        <taxon>Brassicales</taxon>
        <taxon>Brassicaceae</taxon>
        <taxon>Brassiceae</taxon>
        <taxon>Brassica</taxon>
    </lineage>
</organism>
<dbReference type="EMBL" id="JAGKQM010000019">
    <property type="protein sequence ID" value="KAH0860200.1"/>
    <property type="molecule type" value="Genomic_DNA"/>
</dbReference>
<protein>
    <recommendedName>
        <fullName evidence="12">Peptidase A1 domain-containing protein</fullName>
    </recommendedName>
</protein>
<keyword evidence="4" id="KW-0812">Transmembrane</keyword>
<evidence type="ECO:0000256" key="2">
    <source>
        <dbReference type="ARBA" id="ARBA00007447"/>
    </source>
</evidence>
<evidence type="ECO:0000256" key="9">
    <source>
        <dbReference type="ARBA" id="ARBA00023136"/>
    </source>
</evidence>
<dbReference type="PROSITE" id="PS51767">
    <property type="entry name" value="PEPTIDASE_A1"/>
    <property type="match status" value="1"/>
</dbReference>
<comment type="subcellular location">
    <subcellularLocation>
        <location evidence="1">Membrane</location>
    </subcellularLocation>
</comment>
<comment type="similarity">
    <text evidence="2">Belongs to the peptidase A1 family.</text>
</comment>
<dbReference type="InterPro" id="IPR033121">
    <property type="entry name" value="PEPTIDASE_A1"/>
</dbReference>
<keyword evidence="14" id="KW-1185">Reference proteome</keyword>
<dbReference type="PANTHER" id="PTHR13683:SF375">
    <property type="entry name" value="PEPTIDASE A1 DOMAIN-CONTAINING PROTEIN"/>
    <property type="match status" value="1"/>
</dbReference>
<dbReference type="InterPro" id="IPR034161">
    <property type="entry name" value="Pepsin-like_plant"/>
</dbReference>
<dbReference type="Pfam" id="PF14541">
    <property type="entry name" value="TAXi_C"/>
    <property type="match status" value="1"/>
</dbReference>
<evidence type="ECO:0000256" key="6">
    <source>
        <dbReference type="ARBA" id="ARBA00022750"/>
    </source>
</evidence>
<reference evidence="13 14" key="1">
    <citation type="submission" date="2021-05" db="EMBL/GenBank/DDBJ databases">
        <title>Genome Assembly of Synthetic Allotetraploid Brassica napus Reveals Homoeologous Exchanges between Subgenomes.</title>
        <authorList>
            <person name="Davis J.T."/>
        </authorList>
    </citation>
    <scope>NUCLEOTIDE SEQUENCE [LARGE SCALE GENOMIC DNA]</scope>
    <source>
        <strain evidence="14">cv. Da-Ae</strain>
        <tissue evidence="13">Seedling</tissue>
    </source>
</reference>
<dbReference type="InterPro" id="IPR021109">
    <property type="entry name" value="Peptidase_aspartic_dom_sf"/>
</dbReference>
<evidence type="ECO:0000313" key="14">
    <source>
        <dbReference type="Proteomes" id="UP000824890"/>
    </source>
</evidence>
<feature type="chain" id="PRO_5046771589" description="Peptidase A1 domain-containing protein" evidence="11">
    <location>
        <begin position="22"/>
        <end position="466"/>
    </location>
</feature>
<proteinExistence type="inferred from homology"/>
<keyword evidence="9" id="KW-0472">Membrane</keyword>
<evidence type="ECO:0000256" key="3">
    <source>
        <dbReference type="ARBA" id="ARBA00022670"/>
    </source>
</evidence>
<dbReference type="Pfam" id="PF14543">
    <property type="entry name" value="TAXi_N"/>
    <property type="match status" value="1"/>
</dbReference>
<dbReference type="Gene3D" id="2.40.70.10">
    <property type="entry name" value="Acid Proteases"/>
    <property type="match status" value="2"/>
</dbReference>
<dbReference type="InterPro" id="IPR032799">
    <property type="entry name" value="TAXi_C"/>
</dbReference>
<keyword evidence="5 11" id="KW-0732">Signal</keyword>
<feature type="domain" description="Peptidase A1" evidence="12">
    <location>
        <begin position="71"/>
        <end position="378"/>
    </location>
</feature>
<dbReference type="SUPFAM" id="SSF50630">
    <property type="entry name" value="Acid proteases"/>
    <property type="match status" value="1"/>
</dbReference>
<evidence type="ECO:0000313" key="13">
    <source>
        <dbReference type="EMBL" id="KAH0860200.1"/>
    </source>
</evidence>
<name>A0ABQ7XW69_BRANA</name>
<keyword evidence="3" id="KW-0645">Protease</keyword>
<sequence>MSAVRLTAAILVCLLPLTVLSYGFPAALKLERAVPANHEMEISQLKARDRARHGRLLQSLGGVIDFPVDGTFDPFVVGKVLPFLQIQLNYFDPGSSVTATPISCSDQRCSWGIQSSDSGCSVQNNLCAYTFQYGDGSGTSGFYVSDVLQFDMITGDLVKSDRAVDGIFGFGQQGMSVVSQLASQGVAPRVFSHCLKGENGGGGILVLGEIVAPNLVFTPLVPSQPHYNVNLLSISVNGQALPINPSVFSTSNGQGTIIDTGTTLAYLSEEAYVPFVEAITKAVAQSVRPVVSKGNQCYVIASSVADVFPPVSLNFAGGASMFLNPQDYLIQQNNVGGTSVWCIGFQRIQNQGITILGDLVLKDKIFVYDLVGQRIGWANYDCSMSVNVSATSSSGRSEYVNAGQFSDNAAPQKLSLNMVGNTLMLLLMHTALLQSCLDVVYVHSFIWSRQCYLWSLESNYLPTGQK</sequence>
<evidence type="ECO:0000256" key="10">
    <source>
        <dbReference type="ARBA" id="ARBA00023180"/>
    </source>
</evidence>